<dbReference type="EMBL" id="LK932411">
    <property type="protein sequence ID" value="CDS89660.1"/>
    <property type="molecule type" value="Genomic_DNA"/>
</dbReference>
<evidence type="ECO:0000313" key="1">
    <source>
        <dbReference type="EMBL" id="CDS89033.1"/>
    </source>
</evidence>
<organism evidence="2">
    <name type="scientific">Clostridioides difficile</name>
    <name type="common">Peptoclostridium difficile</name>
    <dbReference type="NCBI Taxonomy" id="1496"/>
    <lineage>
        <taxon>Bacteria</taxon>
        <taxon>Bacillati</taxon>
        <taxon>Bacillota</taxon>
        <taxon>Clostridia</taxon>
        <taxon>Peptostreptococcales</taxon>
        <taxon>Peptostreptococcaceae</taxon>
        <taxon>Clostridioides</taxon>
    </lineage>
</organism>
<gene>
    <name evidence="3" type="ORF">BN1095_600028</name>
    <name evidence="1" type="ORF">BN1096_700306</name>
    <name evidence="2" type="ORF">BN1097_710306</name>
</gene>
<evidence type="ECO:0000313" key="2">
    <source>
        <dbReference type="EMBL" id="CDS89660.1"/>
    </source>
</evidence>
<protein>
    <submittedName>
        <fullName evidence="2">Uncharacterized protein</fullName>
    </submittedName>
</protein>
<dbReference type="AlphaFoldDB" id="A0A069AFJ0"/>
<dbReference type="RefSeq" id="WP_021367129.1">
    <property type="nucleotide sequence ID" value="NZ_BBYB01000112.1"/>
</dbReference>
<reference evidence="2" key="1">
    <citation type="submission" date="2014-07" db="EMBL/GenBank/DDBJ databases">
        <authorList>
            <person name="Monot Marc"/>
        </authorList>
    </citation>
    <scope>NUCLEOTIDE SEQUENCE</scope>
    <source>
        <strain evidence="3">7032989</strain>
        <strain evidence="2">7032994</strain>
    </source>
</reference>
<dbReference type="EMBL" id="LK933294">
    <property type="protein sequence ID" value="CDT60975.1"/>
    <property type="molecule type" value="Genomic_DNA"/>
</dbReference>
<dbReference type="NCBIfam" id="TIGR04116">
    <property type="entry name" value="CXXX_rpt_assoc"/>
    <property type="match status" value="1"/>
</dbReference>
<name>A0A069AFJ0_CLODI</name>
<sequence length="111" mass="13312">MNLITTISKEDNETLINIVEEINTLRNLMITLTEENNLYKENSDLYKQITEDIKEANHKYTLYWEMLIKKYNLNLELANKYTLNFSDCSIYLNEFDEDQMFSDEGYKCENI</sequence>
<dbReference type="EMBL" id="LK932525">
    <property type="protein sequence ID" value="CDS89033.1"/>
    <property type="molecule type" value="Genomic_DNA"/>
</dbReference>
<proteinExistence type="predicted"/>
<dbReference type="InterPro" id="IPR026413">
    <property type="entry name" value="CXXX_rpt_assoc"/>
</dbReference>
<accession>A0A069AFJ0</accession>
<evidence type="ECO:0000313" key="3">
    <source>
        <dbReference type="EMBL" id="CDT60975.1"/>
    </source>
</evidence>